<comment type="caution">
    <text evidence="2">The sequence shown here is derived from an EMBL/GenBank/DDBJ whole genome shotgun (WGS) entry which is preliminary data.</text>
</comment>
<evidence type="ECO:0000313" key="3">
    <source>
        <dbReference type="Proteomes" id="UP000295172"/>
    </source>
</evidence>
<dbReference type="Proteomes" id="UP000295172">
    <property type="component" value="Unassembled WGS sequence"/>
</dbReference>
<feature type="chain" id="PRO_5020740898" evidence="1">
    <location>
        <begin position="29"/>
        <end position="85"/>
    </location>
</feature>
<organism evidence="2 3">
    <name type="scientific">Kribbella turkmenica</name>
    <dbReference type="NCBI Taxonomy" id="2530375"/>
    <lineage>
        <taxon>Bacteria</taxon>
        <taxon>Bacillati</taxon>
        <taxon>Actinomycetota</taxon>
        <taxon>Actinomycetes</taxon>
        <taxon>Propionibacteriales</taxon>
        <taxon>Kribbellaceae</taxon>
        <taxon>Kribbella</taxon>
    </lineage>
</organism>
<gene>
    <name evidence="2" type="ORF">E1218_19510</name>
</gene>
<evidence type="ECO:0000256" key="1">
    <source>
        <dbReference type="SAM" id="SignalP"/>
    </source>
</evidence>
<feature type="signal peptide" evidence="1">
    <location>
        <begin position="1"/>
        <end position="28"/>
    </location>
</feature>
<protein>
    <submittedName>
        <fullName evidence="2">Uncharacterized protein</fullName>
    </submittedName>
</protein>
<dbReference type="AlphaFoldDB" id="A0A4R4WX40"/>
<evidence type="ECO:0000313" key="2">
    <source>
        <dbReference type="EMBL" id="TDD22291.1"/>
    </source>
</evidence>
<sequence>MRPIARMVAAAGIVVAAAVGSGVTAAHAEPTVGTVSAGIQAEGEVACGYDYAACWRQWYEYGFVKNYIVSEIYYRGGGYHFFWWN</sequence>
<keyword evidence="3" id="KW-1185">Reference proteome</keyword>
<proteinExistence type="predicted"/>
<keyword evidence="1" id="KW-0732">Signal</keyword>
<name>A0A4R4WX40_9ACTN</name>
<dbReference type="RefSeq" id="WP_132322157.1">
    <property type="nucleotide sequence ID" value="NZ_SMKR01000083.1"/>
</dbReference>
<reference evidence="2 3" key="1">
    <citation type="submission" date="2019-02" db="EMBL/GenBank/DDBJ databases">
        <title>Draft genome sequences of novel Actinobacteria.</title>
        <authorList>
            <person name="Sahin N."/>
            <person name="Ay H."/>
            <person name="Saygin H."/>
        </authorList>
    </citation>
    <scope>NUCLEOTIDE SEQUENCE [LARGE SCALE GENOMIC DNA]</scope>
    <source>
        <strain evidence="2 3">16K104</strain>
    </source>
</reference>
<dbReference type="EMBL" id="SMKR01000083">
    <property type="protein sequence ID" value="TDD22291.1"/>
    <property type="molecule type" value="Genomic_DNA"/>
</dbReference>
<accession>A0A4R4WX40</accession>
<dbReference type="OrthoDB" id="3831288at2"/>